<dbReference type="PANTHER" id="PTHR39190:SF1">
    <property type="entry name" value="FLAGELLAR ASSEMBLY FACTOR FLIW"/>
    <property type="match status" value="1"/>
</dbReference>
<dbReference type="PANTHER" id="PTHR39190">
    <property type="entry name" value="FLAGELLAR ASSEMBLY FACTOR FLIW"/>
    <property type="match status" value="1"/>
</dbReference>
<accession>F5L4E4</accession>
<evidence type="ECO:0000256" key="2">
    <source>
        <dbReference type="ARBA" id="ARBA00022795"/>
    </source>
</evidence>
<dbReference type="Proteomes" id="UP000010716">
    <property type="component" value="Unassembled WGS sequence"/>
</dbReference>
<gene>
    <name evidence="4" type="primary">fliW</name>
    <name evidence="5" type="ORF">CathTA2_0656</name>
</gene>
<comment type="caution">
    <text evidence="5">The sequence shown here is derived from an EMBL/GenBank/DDBJ whole genome shotgun (WGS) entry which is preliminary data.</text>
</comment>
<comment type="subunit">
    <text evidence="4">Interacts with translational regulator CsrA and flagellin(s).</text>
</comment>
<dbReference type="EMBL" id="AFCE01000082">
    <property type="protein sequence ID" value="EGL83787.1"/>
    <property type="molecule type" value="Genomic_DNA"/>
</dbReference>
<keyword evidence="4" id="KW-0143">Chaperone</keyword>
<evidence type="ECO:0000256" key="1">
    <source>
        <dbReference type="ARBA" id="ARBA00022490"/>
    </source>
</evidence>
<name>F5L4E4_CALTT</name>
<comment type="function">
    <text evidence="4">Acts as an anti-CsrA protein, binds CsrA and prevents it from repressing translation of its target genes, one of which is flagellin. Binds to flagellin and participates in the assembly of the flagellum.</text>
</comment>
<dbReference type="GO" id="GO:0006417">
    <property type="term" value="P:regulation of translation"/>
    <property type="evidence" value="ECO:0007669"/>
    <property type="project" value="UniProtKB-KW"/>
</dbReference>
<dbReference type="Pfam" id="PF02623">
    <property type="entry name" value="FliW"/>
    <property type="match status" value="1"/>
</dbReference>
<keyword evidence="2 4" id="KW-1005">Bacterial flagellum biogenesis</keyword>
<protein>
    <recommendedName>
        <fullName evidence="4">Flagellar assembly factor FliW</fullName>
    </recommendedName>
</protein>
<keyword evidence="5" id="KW-0966">Cell projection</keyword>
<evidence type="ECO:0000313" key="5">
    <source>
        <dbReference type="EMBL" id="EGL83787.1"/>
    </source>
</evidence>
<proteinExistence type="inferred from homology"/>
<organism evidence="5 6">
    <name type="scientific">Caldalkalibacillus thermarum (strain TA2.A1)</name>
    <dbReference type="NCBI Taxonomy" id="986075"/>
    <lineage>
        <taxon>Bacteria</taxon>
        <taxon>Bacillati</taxon>
        <taxon>Bacillota</taxon>
        <taxon>Bacilli</taxon>
        <taxon>Bacillales</taxon>
        <taxon>Bacillaceae</taxon>
        <taxon>Caldalkalibacillus</taxon>
    </lineage>
</organism>
<dbReference type="HAMAP" id="MF_01185">
    <property type="entry name" value="FliW"/>
    <property type="match status" value="1"/>
</dbReference>
<dbReference type="InterPro" id="IPR024046">
    <property type="entry name" value="Flagellar_assmbl_FliW_dom_sf"/>
</dbReference>
<dbReference type="InterPro" id="IPR003775">
    <property type="entry name" value="Flagellar_assembly_factor_FliW"/>
</dbReference>
<dbReference type="AlphaFoldDB" id="F5L4E4"/>
<evidence type="ECO:0000256" key="3">
    <source>
        <dbReference type="ARBA" id="ARBA00022845"/>
    </source>
</evidence>
<dbReference type="GO" id="GO:0044780">
    <property type="term" value="P:bacterial-type flagellum assembly"/>
    <property type="evidence" value="ECO:0007669"/>
    <property type="project" value="UniProtKB-UniRule"/>
</dbReference>
<keyword evidence="1 4" id="KW-0963">Cytoplasm</keyword>
<dbReference type="GO" id="GO:0005737">
    <property type="term" value="C:cytoplasm"/>
    <property type="evidence" value="ECO:0007669"/>
    <property type="project" value="UniProtKB-SubCell"/>
</dbReference>
<keyword evidence="5" id="KW-0969">Cilium</keyword>
<dbReference type="RefSeq" id="WP_007503073.1">
    <property type="nucleotide sequence ID" value="NZ_AFCE01000082.1"/>
</dbReference>
<keyword evidence="3 4" id="KW-0810">Translation regulation</keyword>
<reference evidence="5 6" key="1">
    <citation type="journal article" date="2011" name="J. Bacteriol.">
        <title>Draft genome sequence of the thermoalkaliphilic Caldalkalibacillus thermarum strain TA2.A1.</title>
        <authorList>
            <person name="Kalamorz F."/>
            <person name="Keis S."/>
            <person name="McMillan D.G."/>
            <person name="Olsson K."/>
            <person name="Stanton J.A."/>
            <person name="Stockwell P."/>
            <person name="Black M.A."/>
            <person name="Klingeman D.M."/>
            <person name="Land M.L."/>
            <person name="Han C.S."/>
            <person name="Martin S.L."/>
            <person name="Becher S.A."/>
            <person name="Peddie C.J."/>
            <person name="Morgan H.W."/>
            <person name="Matthies D."/>
            <person name="Preiss L."/>
            <person name="Meier T."/>
            <person name="Brown S.D."/>
            <person name="Cook G.M."/>
        </authorList>
    </citation>
    <scope>NUCLEOTIDE SEQUENCE [LARGE SCALE GENOMIC DNA]</scope>
    <source>
        <strain evidence="5 6">TA2.A1</strain>
    </source>
</reference>
<dbReference type="eggNOG" id="COG1699">
    <property type="taxonomic scope" value="Bacteria"/>
</dbReference>
<dbReference type="Gene3D" id="2.30.290.10">
    <property type="entry name" value="BH3618-like"/>
    <property type="match status" value="1"/>
</dbReference>
<comment type="similarity">
    <text evidence="4">Belongs to the FliW family.</text>
</comment>
<keyword evidence="5" id="KW-0282">Flagellum</keyword>
<evidence type="ECO:0000313" key="6">
    <source>
        <dbReference type="Proteomes" id="UP000010716"/>
    </source>
</evidence>
<dbReference type="SUPFAM" id="SSF141457">
    <property type="entry name" value="BH3618-like"/>
    <property type="match status" value="1"/>
</dbReference>
<dbReference type="NCBIfam" id="NF009793">
    <property type="entry name" value="PRK13285.1-1"/>
    <property type="match status" value="1"/>
</dbReference>
<comment type="subcellular location">
    <subcellularLocation>
        <location evidence="4">Cytoplasm</location>
    </subcellularLocation>
</comment>
<evidence type="ECO:0000256" key="4">
    <source>
        <dbReference type="HAMAP-Rule" id="MF_01185"/>
    </source>
</evidence>
<sequence length="194" mass="22226">MVTHCHVTAFLFGWLDYPWFNQAYVSGLTKRMSMERVKLMKVIHSPRFGQVHYAEEQVITFPQGLPGFETCTRYVLLPLDEQDEQPFYFLQSVEEGDLSFLVLNPLRFFPDYEVELSDAVVDKLQIEKPEDVSLFTTVTVRGALEEATTNLKAPLVINVPKRLGKQVVVENKDYLLKQPLFVPENKQANAGQKG</sequence>